<feature type="compositionally biased region" description="Acidic residues" evidence="1">
    <location>
        <begin position="700"/>
        <end position="715"/>
    </location>
</feature>
<feature type="compositionally biased region" description="Basic and acidic residues" evidence="1">
    <location>
        <begin position="530"/>
        <end position="553"/>
    </location>
</feature>
<feature type="compositionally biased region" description="Gly residues" evidence="1">
    <location>
        <begin position="725"/>
        <end position="736"/>
    </location>
</feature>
<feature type="compositionally biased region" description="Low complexity" evidence="1">
    <location>
        <begin position="995"/>
        <end position="1004"/>
    </location>
</feature>
<evidence type="ECO:0000313" key="3">
    <source>
        <dbReference type="Proteomes" id="UP000002630"/>
    </source>
</evidence>
<sequence>MAAVRCYLRDGDPLFIRSNLSKLEAGTLTRLAVGDTVRVARRCRGENKEGGQGIVLAVLPEYFYDVKYVGGVEYGVDACFVEKIKLGSTKRRGGTSRCGTCNSFESECTCQAPSRGGRSAAAAAAAAEEAALAAAKKASMSSLPSYLRGGGGSPSVSPQSPKEIAVPGGAFRRGRERAHPLKRPRPAGSSQEAKEREEARPDPPRKQAGGGVPGVPPRVWGGGGGVELKKAAVDDRSSSLQSGEGGQGMDVEDDGLPRRKVSHGDTFGSGAVPGGAGESATAAAAEGTEGDQTPPQLSKRYDKDSGGGDDDAEAIWTEHAQGSHDREIPSHGPDAPAKGTLRRGGVVDSSNHDPVEGGVGGVGGGSDGNRRDPGEEEESQPSSSRDVWRPRKKELVEVARRMAPGMNKLGGTARVVKVDPATGLVDVRFVVEGGWERNIDPVYVRPATLDMNEKRATFGRCVHCGSLRVDCQQECEYFTSRPRATQQGLYLIEERSEEDGGVGGSSRGKERRRAERDQHRRRRRRRHDGRSRASQEEGGDIDDRERGHADSQTRRRHLPQDWDEEGEPVPGSSEEEEEEREDGGADRDSSRGGSDSDGGGTTAPQQRRRIGRRLAVSSSGSDEGTADDAEVPNRRRLGDRSDGSYAGSQYDDHGHDHDSDIDLLYVQPGVRGHGGTLHPRDRRSQRSRGRDSSGGGASDTEQDSGLEQGEEEGEGEMSVSSESGRSGGGDEGGVGGAFLQAEGDEDELPPDIRDPTRGVKDPGVLQARLEELLKQMEAGDVTKLEEDVAAACRCVESATAPGATSTAALVSSLRADLQDLLDRRDQFGGEGGRRGKKRPRRRASSGGGKERRKRAAARPRAGAIAEEGDDGTSTGWENNRGGGSGWGRRGAAALRPAPRLNALAGAAAAVVAAVGLLLLLLSPPGITADGAARSAAAAAAAAAGVDVEMETGERAAADDKALRQLYDRTLAQQLARGGPPVIGAGGGVAAITGGRSGSAAAGQAEGERSGVREREEGRRDFAGRGGGGGGGGGGGRGSPGPRPLPVLMDGVVAAANPRRAALSFDTLFAKTCSATTAAVGMNGSSGRMLEASGVDPCFVAQDTTCGSDGGGGSSGDGGEIARALGMLPQRMADVEELARSHGLQDEAEAEALAEECCETMAVVGAKLRRTLLRAHSPEAAASPSSLGGAGGGGAGAVGGGQPQHLRPSSSPHHQEPSSCYSRSGPVATAVRRLAEACAPGQGGGGGGEDDGERDFPGLSLTAAAAAAVRPAENPGLGGGRSALFGACAALHVHLLDWLSLMTAVEEDEAVVVGGGKRNGGPASRPVGWEEEEDVGGGRGGGGGRGFLVDFARRVLLDLLFLFEKRRRLGPARSGSRRNQAERQQEQEALLSKDPSAELLCAVMDTLDGSGASPVTAAAAECAAAPGMVARVLLERVLVVARVHPPEVDPQGVVERLWVGVQRISGTLCATAAAAAAAAAASPPATGTMASSTLGAVTAAAVEGGQQAGGGGGPDSRPEAREERRDRSARRLARRKTSSSHAASTDPGLLLSAAVEAWCLPDVHGPCRLPGSVLEGGGTADENEAAAAAAAAGEGSGYRRRGRRQEEEDYESLSSLISMGGCVGVVWPALRLVEVLG</sequence>
<feature type="compositionally biased region" description="Basic and acidic residues" evidence="1">
    <location>
        <begin position="192"/>
        <end position="205"/>
    </location>
</feature>
<feature type="compositionally biased region" description="Basic residues" evidence="1">
    <location>
        <begin position="1526"/>
        <end position="1537"/>
    </location>
</feature>
<reference evidence="2 3" key="1">
    <citation type="journal article" date="2010" name="Nature">
        <title>The Ectocarpus genome and the independent evolution of multicellularity in brown algae.</title>
        <authorList>
            <person name="Cock J.M."/>
            <person name="Sterck L."/>
            <person name="Rouze P."/>
            <person name="Scornet D."/>
            <person name="Allen A.E."/>
            <person name="Amoutzias G."/>
            <person name="Anthouard V."/>
            <person name="Artiguenave F."/>
            <person name="Aury J.M."/>
            <person name="Badger J.H."/>
            <person name="Beszteri B."/>
            <person name="Billiau K."/>
            <person name="Bonnet E."/>
            <person name="Bothwell J.H."/>
            <person name="Bowler C."/>
            <person name="Boyen C."/>
            <person name="Brownlee C."/>
            <person name="Carrano C.J."/>
            <person name="Charrier B."/>
            <person name="Cho G.Y."/>
            <person name="Coelho S.M."/>
            <person name="Collen J."/>
            <person name="Corre E."/>
            <person name="Da Silva C."/>
            <person name="Delage L."/>
            <person name="Delaroque N."/>
            <person name="Dittami S.M."/>
            <person name="Doulbeau S."/>
            <person name="Elias M."/>
            <person name="Farnham G."/>
            <person name="Gachon C.M."/>
            <person name="Gschloessl B."/>
            <person name="Heesch S."/>
            <person name="Jabbari K."/>
            <person name="Jubin C."/>
            <person name="Kawai H."/>
            <person name="Kimura K."/>
            <person name="Kloareg B."/>
            <person name="Kupper F.C."/>
            <person name="Lang D."/>
            <person name="Le Bail A."/>
            <person name="Leblanc C."/>
            <person name="Lerouge P."/>
            <person name="Lohr M."/>
            <person name="Lopez P.J."/>
            <person name="Martens C."/>
            <person name="Maumus F."/>
            <person name="Michel G."/>
            <person name="Miranda-Saavedra D."/>
            <person name="Morales J."/>
            <person name="Moreau H."/>
            <person name="Motomura T."/>
            <person name="Nagasato C."/>
            <person name="Napoli C.A."/>
            <person name="Nelson D.R."/>
            <person name="Nyvall-Collen P."/>
            <person name="Peters A.F."/>
            <person name="Pommier C."/>
            <person name="Potin P."/>
            <person name="Poulain J."/>
            <person name="Quesneville H."/>
            <person name="Read B."/>
            <person name="Rensing S.A."/>
            <person name="Ritter A."/>
            <person name="Rousvoal S."/>
            <person name="Samanta M."/>
            <person name="Samson G."/>
            <person name="Schroeder D.C."/>
            <person name="Segurens B."/>
            <person name="Strittmatter M."/>
            <person name="Tonon T."/>
            <person name="Tregear J.W."/>
            <person name="Valentin K."/>
            <person name="von Dassow P."/>
            <person name="Yamagishi T."/>
            <person name="Van de Peer Y."/>
            <person name="Wincker P."/>
        </authorList>
    </citation>
    <scope>NUCLEOTIDE SEQUENCE [LARGE SCALE GENOMIC DNA]</scope>
    <source>
        <strain evidence="3">Ec32 / CCAP1310/4</strain>
    </source>
</reference>
<feature type="compositionally biased region" description="Basic and acidic residues" evidence="1">
    <location>
        <begin position="631"/>
        <end position="642"/>
    </location>
</feature>
<dbReference type="Proteomes" id="UP000002630">
    <property type="component" value="Unassembled WGS sequence"/>
</dbReference>
<feature type="region of interest" description="Disordered" evidence="1">
    <location>
        <begin position="995"/>
        <end position="1044"/>
    </location>
</feature>
<feature type="compositionally biased region" description="Basic and acidic residues" evidence="1">
    <location>
        <begin position="824"/>
        <end position="833"/>
    </location>
</feature>
<name>D8LL32_ECTSI</name>
<protein>
    <submittedName>
        <fullName evidence="2">Uncharacterized protein</fullName>
    </submittedName>
</protein>
<feature type="compositionally biased region" description="Basic and acidic residues" evidence="1">
    <location>
        <begin position="750"/>
        <end position="760"/>
    </location>
</feature>
<feature type="compositionally biased region" description="Basic and acidic residues" evidence="1">
    <location>
        <begin position="1005"/>
        <end position="1022"/>
    </location>
</feature>
<feature type="compositionally biased region" description="Gly residues" evidence="1">
    <location>
        <begin position="1187"/>
        <end position="1201"/>
    </location>
</feature>
<feature type="compositionally biased region" description="Basic and acidic residues" evidence="1">
    <location>
        <begin position="650"/>
        <end position="660"/>
    </location>
</feature>
<evidence type="ECO:0000313" key="2">
    <source>
        <dbReference type="EMBL" id="CBN79649.1"/>
    </source>
</evidence>
<dbReference type="EMBL" id="FN649760">
    <property type="protein sequence ID" value="CBN79649.1"/>
    <property type="molecule type" value="Genomic_DNA"/>
</dbReference>
<feature type="compositionally biased region" description="Basic residues" evidence="1">
    <location>
        <begin position="172"/>
        <end position="185"/>
    </location>
</feature>
<feature type="compositionally biased region" description="Basic and acidic residues" evidence="1">
    <location>
        <begin position="678"/>
        <end position="691"/>
    </location>
</feature>
<feature type="compositionally biased region" description="Basic and acidic residues" evidence="1">
    <location>
        <begin position="1515"/>
        <end position="1525"/>
    </location>
</feature>
<feature type="compositionally biased region" description="Basic and acidic residues" evidence="1">
    <location>
        <begin position="227"/>
        <end position="237"/>
    </location>
</feature>
<feature type="region of interest" description="Disordered" evidence="1">
    <location>
        <begin position="1503"/>
        <end position="1545"/>
    </location>
</feature>
<accession>D8LL32</accession>
<evidence type="ECO:0000256" key="1">
    <source>
        <dbReference type="SAM" id="MobiDB-lite"/>
    </source>
</evidence>
<feature type="region of interest" description="Disordered" evidence="1">
    <location>
        <begin position="824"/>
        <end position="891"/>
    </location>
</feature>
<organism evidence="2 3">
    <name type="scientific">Ectocarpus siliculosus</name>
    <name type="common">Brown alga</name>
    <name type="synonym">Conferva siliculosa</name>
    <dbReference type="NCBI Taxonomy" id="2880"/>
    <lineage>
        <taxon>Eukaryota</taxon>
        <taxon>Sar</taxon>
        <taxon>Stramenopiles</taxon>
        <taxon>Ochrophyta</taxon>
        <taxon>PX clade</taxon>
        <taxon>Phaeophyceae</taxon>
        <taxon>Ectocarpales</taxon>
        <taxon>Ectocarpaceae</taxon>
        <taxon>Ectocarpus</taxon>
    </lineage>
</organism>
<feature type="region of interest" description="Disordered" evidence="1">
    <location>
        <begin position="491"/>
        <end position="764"/>
    </location>
</feature>
<feature type="compositionally biased region" description="Low complexity" evidence="1">
    <location>
        <begin position="278"/>
        <end position="287"/>
    </location>
</feature>
<feature type="compositionally biased region" description="Acidic residues" evidence="1">
    <location>
        <begin position="561"/>
        <end position="581"/>
    </location>
</feature>
<feature type="compositionally biased region" description="Gly residues" evidence="1">
    <location>
        <begin position="1023"/>
        <end position="1038"/>
    </location>
</feature>
<keyword evidence="3" id="KW-1185">Reference proteome</keyword>
<dbReference type="InParanoid" id="D8LL32"/>
<feature type="region of interest" description="Disordered" evidence="1">
    <location>
        <begin position="1314"/>
        <end position="1338"/>
    </location>
</feature>
<proteinExistence type="predicted"/>
<feature type="compositionally biased region" description="Gly residues" evidence="1">
    <location>
        <begin position="357"/>
        <end position="367"/>
    </location>
</feature>
<feature type="compositionally biased region" description="Basic residues" evidence="1">
    <location>
        <begin position="834"/>
        <end position="843"/>
    </location>
</feature>
<dbReference type="OrthoDB" id="49627at2759"/>
<feature type="region of interest" description="Disordered" evidence="1">
    <location>
        <begin position="143"/>
        <end position="392"/>
    </location>
</feature>
<feature type="compositionally biased region" description="Basic residues" evidence="1">
    <location>
        <begin position="519"/>
        <end position="529"/>
    </location>
</feature>
<feature type="region of interest" description="Disordered" evidence="1">
    <location>
        <begin position="1237"/>
        <end position="1256"/>
    </location>
</feature>
<gene>
    <name evidence="2" type="ORF">Esi_0321_0003</name>
</gene>
<feature type="region of interest" description="Disordered" evidence="1">
    <location>
        <begin position="1178"/>
        <end position="1224"/>
    </location>
</feature>